<proteinExistence type="predicted"/>
<keyword evidence="1" id="KW-0472">Membrane</keyword>
<reference evidence="2 3" key="1">
    <citation type="submission" date="2018-06" db="EMBL/GenBank/DDBJ databases">
        <authorList>
            <consortium name="Pathogen Informatics"/>
            <person name="Doyle S."/>
        </authorList>
    </citation>
    <scope>NUCLEOTIDE SEQUENCE [LARGE SCALE GENOMIC DNA]</scope>
    <source>
        <strain evidence="2 3">NCTC5798</strain>
    </source>
</reference>
<organism evidence="2 3">
    <name type="scientific">Salmonella enterica I</name>
    <dbReference type="NCBI Taxonomy" id="59201"/>
    <lineage>
        <taxon>Bacteria</taxon>
        <taxon>Pseudomonadati</taxon>
        <taxon>Pseudomonadota</taxon>
        <taxon>Gammaproteobacteria</taxon>
        <taxon>Enterobacterales</taxon>
        <taxon>Enterobacteriaceae</taxon>
        <taxon>Salmonella</taxon>
    </lineage>
</organism>
<evidence type="ECO:0000313" key="2">
    <source>
        <dbReference type="EMBL" id="SUI40131.1"/>
    </source>
</evidence>
<feature type="transmembrane region" description="Helical" evidence="1">
    <location>
        <begin position="71"/>
        <end position="91"/>
    </location>
</feature>
<dbReference type="Proteomes" id="UP000255534">
    <property type="component" value="Unassembled WGS sequence"/>
</dbReference>
<feature type="transmembrane region" description="Helical" evidence="1">
    <location>
        <begin position="20"/>
        <end position="39"/>
    </location>
</feature>
<keyword evidence="1" id="KW-1133">Transmembrane helix</keyword>
<protein>
    <submittedName>
        <fullName evidence="2">Uncharacterized protein</fullName>
    </submittedName>
</protein>
<sequence>MKTEIENSYYVRNDKWIRPLLITFIFVFSAISNEILGIMNPVASTVSLSLAGIAIIITGVGVMFTDTLSAYIIKLLTIVVLLAALFALVYIETRTISLSMF</sequence>
<accession>A0A379Y2W0</accession>
<gene>
    <name evidence="2" type="ORF">NCTC5798_06274</name>
</gene>
<dbReference type="EMBL" id="UGXK01000002">
    <property type="protein sequence ID" value="SUI40131.1"/>
    <property type="molecule type" value="Genomic_DNA"/>
</dbReference>
<evidence type="ECO:0000256" key="1">
    <source>
        <dbReference type="SAM" id="Phobius"/>
    </source>
</evidence>
<evidence type="ECO:0000313" key="3">
    <source>
        <dbReference type="Proteomes" id="UP000255534"/>
    </source>
</evidence>
<name>A0A379Y2W0_SALET</name>
<keyword evidence="1" id="KW-0812">Transmembrane</keyword>
<feature type="transmembrane region" description="Helical" evidence="1">
    <location>
        <begin position="45"/>
        <end position="64"/>
    </location>
</feature>
<dbReference type="AlphaFoldDB" id="A0A379Y2W0"/>